<evidence type="ECO:0000313" key="3">
    <source>
        <dbReference type="Proteomes" id="UP000285092"/>
    </source>
</evidence>
<feature type="region of interest" description="Disordered" evidence="1">
    <location>
        <begin position="82"/>
        <end position="112"/>
    </location>
</feature>
<feature type="compositionally biased region" description="Basic residues" evidence="1">
    <location>
        <begin position="100"/>
        <end position="112"/>
    </location>
</feature>
<dbReference type="EMBL" id="QXFK01000019">
    <property type="protein sequence ID" value="RIV75738.1"/>
    <property type="molecule type" value="Genomic_DNA"/>
</dbReference>
<evidence type="ECO:0000313" key="2">
    <source>
        <dbReference type="EMBL" id="RIV75738.1"/>
    </source>
</evidence>
<keyword evidence="3" id="KW-1185">Reference proteome</keyword>
<comment type="caution">
    <text evidence="2">The sequence shown here is derived from an EMBL/GenBank/DDBJ whole genome shotgun (WGS) entry which is preliminary data.</text>
</comment>
<dbReference type="Proteomes" id="UP000285092">
    <property type="component" value="Unassembled WGS sequence"/>
</dbReference>
<dbReference type="AlphaFoldDB" id="A0A418NDC7"/>
<accession>A0A418NDC7</accession>
<organism evidence="2 3">
    <name type="scientific">Pelagerythrobacter aerophilus</name>
    <dbReference type="NCBI Taxonomy" id="2306995"/>
    <lineage>
        <taxon>Bacteria</taxon>
        <taxon>Pseudomonadati</taxon>
        <taxon>Pseudomonadota</taxon>
        <taxon>Alphaproteobacteria</taxon>
        <taxon>Sphingomonadales</taxon>
        <taxon>Erythrobacteraceae</taxon>
        <taxon>Pelagerythrobacter</taxon>
    </lineage>
</organism>
<protein>
    <submittedName>
        <fullName evidence="2">Uncharacterized protein</fullName>
    </submittedName>
</protein>
<name>A0A418NDC7_9SPHN</name>
<sequence length="161" mass="16878">MARLAIVLPVVAGELAEGDAADGGNAVITLLPMNRLMDIAHLRQGLGRELALLALDLLQTEHVGRLFAQDAFDLGKTQADGIDVPGGDREHGGGIGSAAGRRKPTCNKKPSCRGHWHEGSMLAFVTLVQGDILLRGQGNRGETRLAPPCALQDKTGGLACQ</sequence>
<evidence type="ECO:0000256" key="1">
    <source>
        <dbReference type="SAM" id="MobiDB-lite"/>
    </source>
</evidence>
<proteinExistence type="predicted"/>
<gene>
    <name evidence="2" type="ORF">D2V04_15790</name>
</gene>
<reference evidence="2 3" key="1">
    <citation type="submission" date="2018-08" db="EMBL/GenBank/DDBJ databases">
        <title>Altererythrobacter sp.Ery1 and Ery12, the genome sequencing of novel strains in genus Alterythrobacter.</title>
        <authorList>
            <person name="Cheng H."/>
            <person name="Wu Y.-H."/>
            <person name="Fang C."/>
            <person name="Xu X.-W."/>
        </authorList>
    </citation>
    <scope>NUCLEOTIDE SEQUENCE [LARGE SCALE GENOMIC DNA]</scope>
    <source>
        <strain evidence="2 3">Ery1</strain>
    </source>
</reference>